<comment type="caution">
    <text evidence="1">The sequence shown here is derived from an EMBL/GenBank/DDBJ whole genome shotgun (WGS) entry which is preliminary data.</text>
</comment>
<organism evidence="1 2">
    <name type="scientific">Streptomyces mirabilis</name>
    <dbReference type="NCBI Taxonomy" id="68239"/>
    <lineage>
        <taxon>Bacteria</taxon>
        <taxon>Bacillati</taxon>
        <taxon>Actinomycetota</taxon>
        <taxon>Actinomycetes</taxon>
        <taxon>Kitasatosporales</taxon>
        <taxon>Streptomycetaceae</taxon>
        <taxon>Streptomyces</taxon>
    </lineage>
</organism>
<protein>
    <recommendedName>
        <fullName evidence="3">PilZ domain-containing protein</fullName>
    </recommendedName>
</protein>
<dbReference type="RefSeq" id="WP_266937500.1">
    <property type="nucleotide sequence ID" value="NZ_CP107955.1"/>
</dbReference>
<reference evidence="1 2" key="1">
    <citation type="submission" date="2023-02" db="EMBL/GenBank/DDBJ databases">
        <authorList>
            <person name="Maleckis M."/>
        </authorList>
    </citation>
    <scope>NUCLEOTIDE SEQUENCE [LARGE SCALE GENOMIC DNA]</scope>
    <source>
        <strain evidence="1 2">P8-A2</strain>
    </source>
</reference>
<dbReference type="EMBL" id="JARAKF010000001">
    <property type="protein sequence ID" value="MDU8999971.1"/>
    <property type="molecule type" value="Genomic_DNA"/>
</dbReference>
<evidence type="ECO:0000313" key="2">
    <source>
        <dbReference type="Proteomes" id="UP001257627"/>
    </source>
</evidence>
<proteinExistence type="predicted"/>
<dbReference type="Proteomes" id="UP001257627">
    <property type="component" value="Unassembled WGS sequence"/>
</dbReference>
<name>A0ABU3V1B5_9ACTN</name>
<keyword evidence="2" id="KW-1185">Reference proteome</keyword>
<evidence type="ECO:0000313" key="1">
    <source>
        <dbReference type="EMBL" id="MDU8999971.1"/>
    </source>
</evidence>
<sequence>MVGVVDERAGLDLAGGEGVLEGGQDQVGVRAGGVIDVSRYGAAWMRPGTVWAALPGLLGTISIPFRRAQAAPFTLTFRPEEAQLATASCCGSAAAGSEAAAAV</sequence>
<accession>A0ABU3V1B5</accession>
<evidence type="ECO:0008006" key="3">
    <source>
        <dbReference type="Google" id="ProtNLM"/>
    </source>
</evidence>
<gene>
    <name evidence="1" type="ORF">PU648_48170</name>
</gene>